<evidence type="ECO:0000313" key="2">
    <source>
        <dbReference type="EMBL" id="SFT04790.1"/>
    </source>
</evidence>
<dbReference type="InterPro" id="IPR001902">
    <property type="entry name" value="SLC26A/SulP_fam"/>
</dbReference>
<dbReference type="STRING" id="95161.SAMN05660874_05243"/>
<keyword evidence="1" id="KW-0812">Transmembrane</keyword>
<sequence>MLLAAGLLRQIPTAVLAALLVMIGLKLIKIKEIRALQRHRELPLYLITALGVVCLNLMDGVLLGLGTAVAFTLFRLTRCTVRTEHKGERWHVVVEGSLTFAVVPKLSRALAQIPAGSSVDVDLAVDFLDHAAFDALHNWRTAQERLGGKVDIDEIHEA</sequence>
<evidence type="ECO:0000256" key="1">
    <source>
        <dbReference type="SAM" id="Phobius"/>
    </source>
</evidence>
<name>A0A1I6UTS7_9PSEU</name>
<protein>
    <submittedName>
        <fullName evidence="2">Sulfate transporter family</fullName>
    </submittedName>
</protein>
<accession>A0A1I6UTS7</accession>
<dbReference type="Proteomes" id="UP000198852">
    <property type="component" value="Unassembled WGS sequence"/>
</dbReference>
<keyword evidence="1" id="KW-0472">Membrane</keyword>
<proteinExistence type="predicted"/>
<dbReference type="InterPro" id="IPR036513">
    <property type="entry name" value="STAS_dom_sf"/>
</dbReference>
<evidence type="ECO:0000313" key="3">
    <source>
        <dbReference type="Proteomes" id="UP000198852"/>
    </source>
</evidence>
<organism evidence="2 3">
    <name type="scientific">Saccharopolyspora flava</name>
    <dbReference type="NCBI Taxonomy" id="95161"/>
    <lineage>
        <taxon>Bacteria</taxon>
        <taxon>Bacillati</taxon>
        <taxon>Actinomycetota</taxon>
        <taxon>Actinomycetes</taxon>
        <taxon>Pseudonocardiales</taxon>
        <taxon>Pseudonocardiaceae</taxon>
        <taxon>Saccharopolyspora</taxon>
    </lineage>
</organism>
<keyword evidence="1" id="KW-1133">Transmembrane helix</keyword>
<dbReference type="AlphaFoldDB" id="A0A1I6UTS7"/>
<dbReference type="PANTHER" id="PTHR11814">
    <property type="entry name" value="SULFATE TRANSPORTER"/>
    <property type="match status" value="1"/>
</dbReference>
<dbReference type="Gene3D" id="3.30.750.24">
    <property type="entry name" value="STAS domain"/>
    <property type="match status" value="1"/>
</dbReference>
<feature type="transmembrane region" description="Helical" evidence="1">
    <location>
        <begin position="6"/>
        <end position="25"/>
    </location>
</feature>
<dbReference type="GO" id="GO:0055085">
    <property type="term" value="P:transmembrane transport"/>
    <property type="evidence" value="ECO:0007669"/>
    <property type="project" value="InterPro"/>
</dbReference>
<keyword evidence="3" id="KW-1185">Reference proteome</keyword>
<gene>
    <name evidence="2" type="ORF">SAMN05660874_05243</name>
</gene>
<dbReference type="GO" id="GO:0016020">
    <property type="term" value="C:membrane"/>
    <property type="evidence" value="ECO:0007669"/>
    <property type="project" value="InterPro"/>
</dbReference>
<feature type="transmembrane region" description="Helical" evidence="1">
    <location>
        <begin position="45"/>
        <end position="74"/>
    </location>
</feature>
<dbReference type="SUPFAM" id="SSF52091">
    <property type="entry name" value="SpoIIaa-like"/>
    <property type="match status" value="1"/>
</dbReference>
<dbReference type="EMBL" id="FOZX01000013">
    <property type="protein sequence ID" value="SFT04790.1"/>
    <property type="molecule type" value="Genomic_DNA"/>
</dbReference>
<reference evidence="3" key="1">
    <citation type="submission" date="2016-10" db="EMBL/GenBank/DDBJ databases">
        <authorList>
            <person name="Varghese N."/>
            <person name="Submissions S."/>
        </authorList>
    </citation>
    <scope>NUCLEOTIDE SEQUENCE [LARGE SCALE GENOMIC DNA]</scope>
    <source>
        <strain evidence="3">DSM 44771</strain>
    </source>
</reference>